<gene>
    <name evidence="4" type="ORF">K504DRAFT_438066</name>
</gene>
<evidence type="ECO:0000313" key="4">
    <source>
        <dbReference type="EMBL" id="KAF2706974.1"/>
    </source>
</evidence>
<dbReference type="EC" id="2.7.7.48" evidence="1"/>
<dbReference type="PANTHER" id="PTHR23079">
    <property type="entry name" value="RNA-DEPENDENT RNA POLYMERASE"/>
    <property type="match status" value="1"/>
</dbReference>
<dbReference type="InterPro" id="IPR057503">
    <property type="entry name" value="PH_RdRP"/>
</dbReference>
<comment type="similarity">
    <text evidence="1">Belongs to the RdRP family.</text>
</comment>
<dbReference type="Proteomes" id="UP000799428">
    <property type="component" value="Unassembled WGS sequence"/>
</dbReference>
<proteinExistence type="inferred from homology"/>
<keyword evidence="1" id="KW-0696">RNA-directed RNA polymerase</keyword>
<dbReference type="GO" id="GO:0031380">
    <property type="term" value="C:nuclear RNA-directed RNA polymerase complex"/>
    <property type="evidence" value="ECO:0007669"/>
    <property type="project" value="TreeGrafter"/>
</dbReference>
<keyword evidence="1" id="KW-0548">Nucleotidyltransferase</keyword>
<reference evidence="4" key="1">
    <citation type="journal article" date="2020" name="Stud. Mycol.">
        <title>101 Dothideomycetes genomes: a test case for predicting lifestyles and emergence of pathogens.</title>
        <authorList>
            <person name="Haridas S."/>
            <person name="Albert R."/>
            <person name="Binder M."/>
            <person name="Bloem J."/>
            <person name="Labutti K."/>
            <person name="Salamov A."/>
            <person name="Andreopoulos B."/>
            <person name="Baker S."/>
            <person name="Barry K."/>
            <person name="Bills G."/>
            <person name="Bluhm B."/>
            <person name="Cannon C."/>
            <person name="Castanera R."/>
            <person name="Culley D."/>
            <person name="Daum C."/>
            <person name="Ezra D."/>
            <person name="Gonzalez J."/>
            <person name="Henrissat B."/>
            <person name="Kuo A."/>
            <person name="Liang C."/>
            <person name="Lipzen A."/>
            <person name="Lutzoni F."/>
            <person name="Magnuson J."/>
            <person name="Mondo S."/>
            <person name="Nolan M."/>
            <person name="Ohm R."/>
            <person name="Pangilinan J."/>
            <person name="Park H.-J."/>
            <person name="Ramirez L."/>
            <person name="Alfaro M."/>
            <person name="Sun H."/>
            <person name="Tritt A."/>
            <person name="Yoshinaga Y."/>
            <person name="Zwiers L.-H."/>
            <person name="Turgeon B."/>
            <person name="Goodwin S."/>
            <person name="Spatafora J."/>
            <person name="Crous P."/>
            <person name="Grigoriev I."/>
        </authorList>
    </citation>
    <scope>NUCLEOTIDE SEQUENCE</scope>
    <source>
        <strain evidence="4">CBS 279.74</strain>
    </source>
</reference>
<dbReference type="Pfam" id="PF25358">
    <property type="entry name" value="PH_fung_RdRP"/>
    <property type="match status" value="1"/>
</dbReference>
<dbReference type="GO" id="GO:0003723">
    <property type="term" value="F:RNA binding"/>
    <property type="evidence" value="ECO:0007669"/>
    <property type="project" value="UniProtKB-KW"/>
</dbReference>
<evidence type="ECO:0000259" key="2">
    <source>
        <dbReference type="Pfam" id="PF05183"/>
    </source>
</evidence>
<keyword evidence="1" id="KW-0694">RNA-binding</keyword>
<evidence type="ECO:0000256" key="1">
    <source>
        <dbReference type="RuleBase" id="RU363098"/>
    </source>
</evidence>
<name>A0A6G1K292_9PLEO</name>
<keyword evidence="5" id="KW-1185">Reference proteome</keyword>
<feature type="domain" description="RDRP core" evidence="2">
    <location>
        <begin position="416"/>
        <end position="1015"/>
    </location>
</feature>
<dbReference type="GO" id="GO:0030422">
    <property type="term" value="P:siRNA processing"/>
    <property type="evidence" value="ECO:0007669"/>
    <property type="project" value="TreeGrafter"/>
</dbReference>
<protein>
    <recommendedName>
        <fullName evidence="1">RNA-dependent RNA polymerase</fullName>
        <ecNumber evidence="1">2.7.7.48</ecNumber>
    </recommendedName>
</protein>
<dbReference type="AlphaFoldDB" id="A0A6G1K292"/>
<sequence length="1197" mass="135410">MDIFVRGISAYSLEKELNSCIKPHLYQLDIYNYYFQKIKGKPCAILTIADIGKATNFLRRHGFLLDPLPGQKPALPIFCRRKMLIFAPSKNAPKDVDIRSLILDEKVRLERLQHAQPDGHQRTQRIFTTLEAHCGYWSNSGSQLIFSSQYVDERNGQLLFGENSIVLLLKPSSTENCEHRIDIAYHTIESVVLGHQSDLSVTFAMQYPPKFFELPDLSDQLAFMGLGGTPQRQPPKTRFEALALEHSRVGGSCFVYRVKLHPSENMSVVSNLLKAHRKMPPHVSMMTPIDMPTSTYKTQLDRLALAFRDQSIPFGVKFQIHRLATNAYLPPWLATQLLGPAGDLCRTYGPAVVSEGIRRFANSLDYAGPGVDGRSFQLKQLLANLKEKVETFKVEYSLLDIQSKHKHLVLVHHVTITPAGIYLGGPNLEVSNRVIRQYEANSDHFIRVTFADEDGANLHYDWKTSNERIYSTRYQKALRETIEIAGRSYRFLGFSHSSLRSQTCWFCAPFVQDKTIILAPVIIARLGNFSAIRSPAKCAARIGQAFSDTSGFVKVTAGNKSFMPDVERNGRVFSDGCGTISLELLKKVWMNWAASRNFHPTVLQIRFQGVKGLVSLDTRLQGEQLRIRNSMQKFEGSPSWDMEMCGANFKRLDCYLNRQYIKILEDLGVPIGVFLNLQRERVKELKMMTNSSINASHLLESNRVGTSAHLPTLISILGYIGVEFQDDVFLWGVVQVTMLSLLRQIKYRSRILLDNGVTLHGIMDETGYLKEGQIYCVFEQRSGKGRRSSLKGKRVVITRAPALHPGDIQIVEAVDVPKDSPLNDLNNCVVFSQHGSRDLPSCLSGGDLDGDLYNVIWDKNLIPNMTYEPADYPRLAPLDIGRAVTVEDMSDFLLTFMKTDRLGQISNMHLQFADRYDEGVLHPTCVKLAQLASTAVDYSKTGIAVDITQIPRYDHTKPDFMAPGPRVFIEDNKAVVAERVYENDEEDVVSALDEETRKPRYYESHKTLGVLFRDIDERQFLDDAERHGRQRSSAPKADSMMRRVLAYVKKEAILVQWTNYVPLARELRETYEFNMADSMSNASPNLSQPVSEVEVFSGQIVGSNGFQSKRSREYMMAMRDDFDRHVTHTVESIRTDDNGNTDEALARAIACLSVGVEEEGLHVRKVGYLKSWKYIAAAVCLEELERESVYGVLRKIV</sequence>
<dbReference type="GO" id="GO:0003968">
    <property type="term" value="F:RNA-directed RNA polymerase activity"/>
    <property type="evidence" value="ECO:0007669"/>
    <property type="project" value="UniProtKB-KW"/>
</dbReference>
<dbReference type="OrthoDB" id="6513042at2759"/>
<dbReference type="InterPro" id="IPR057596">
    <property type="entry name" value="RDRP_core"/>
</dbReference>
<comment type="catalytic activity">
    <reaction evidence="1">
        <text>RNA(n) + a ribonucleoside 5'-triphosphate = RNA(n+1) + diphosphate</text>
        <dbReference type="Rhea" id="RHEA:21248"/>
        <dbReference type="Rhea" id="RHEA-COMP:14527"/>
        <dbReference type="Rhea" id="RHEA-COMP:17342"/>
        <dbReference type="ChEBI" id="CHEBI:33019"/>
        <dbReference type="ChEBI" id="CHEBI:61557"/>
        <dbReference type="ChEBI" id="CHEBI:140395"/>
        <dbReference type="EC" id="2.7.7.48"/>
    </reaction>
</comment>
<organism evidence="4 5">
    <name type="scientific">Pleomassaria siparia CBS 279.74</name>
    <dbReference type="NCBI Taxonomy" id="1314801"/>
    <lineage>
        <taxon>Eukaryota</taxon>
        <taxon>Fungi</taxon>
        <taxon>Dikarya</taxon>
        <taxon>Ascomycota</taxon>
        <taxon>Pezizomycotina</taxon>
        <taxon>Dothideomycetes</taxon>
        <taxon>Pleosporomycetidae</taxon>
        <taxon>Pleosporales</taxon>
        <taxon>Pleomassariaceae</taxon>
        <taxon>Pleomassaria</taxon>
    </lineage>
</organism>
<keyword evidence="1" id="KW-0808">Transferase</keyword>
<feature type="domain" description="RdRP-like PH" evidence="3">
    <location>
        <begin position="127"/>
        <end position="290"/>
    </location>
</feature>
<dbReference type="Pfam" id="PF05183">
    <property type="entry name" value="RdRP"/>
    <property type="match status" value="1"/>
</dbReference>
<evidence type="ECO:0000313" key="5">
    <source>
        <dbReference type="Proteomes" id="UP000799428"/>
    </source>
</evidence>
<accession>A0A6G1K292</accession>
<dbReference type="InterPro" id="IPR007855">
    <property type="entry name" value="RDRP"/>
</dbReference>
<evidence type="ECO:0000259" key="3">
    <source>
        <dbReference type="Pfam" id="PF25358"/>
    </source>
</evidence>
<dbReference type="EMBL" id="MU005775">
    <property type="protein sequence ID" value="KAF2706974.1"/>
    <property type="molecule type" value="Genomic_DNA"/>
</dbReference>
<dbReference type="PANTHER" id="PTHR23079:SF17">
    <property type="entry name" value="RNA-DEPENDENT RNA POLYMERASE"/>
    <property type="match status" value="1"/>
</dbReference>